<keyword evidence="3" id="KW-1185">Reference proteome</keyword>
<reference evidence="2 3" key="1">
    <citation type="submission" date="2024-04" db="EMBL/GenBank/DDBJ databases">
        <title>Phyllosticta paracitricarpa is synonymous to the EU quarantine fungus P. citricarpa based on phylogenomic analyses.</title>
        <authorList>
            <consortium name="Lawrence Berkeley National Laboratory"/>
            <person name="Van Ingen-Buijs V.A."/>
            <person name="Van Westerhoven A.C."/>
            <person name="Haridas S."/>
            <person name="Skiadas P."/>
            <person name="Martin F."/>
            <person name="Groenewald J.Z."/>
            <person name="Crous P.W."/>
            <person name="Seidl M.F."/>
        </authorList>
    </citation>
    <scope>NUCLEOTIDE SEQUENCE [LARGE SCALE GENOMIC DNA]</scope>
    <source>
        <strain evidence="2 3">CBS 123374</strain>
    </source>
</reference>
<protein>
    <submittedName>
        <fullName evidence="2">Uncharacterized protein</fullName>
    </submittedName>
</protein>
<evidence type="ECO:0000313" key="3">
    <source>
        <dbReference type="Proteomes" id="UP001492380"/>
    </source>
</evidence>
<sequence>MSFSTSVAASPSPLPSSSRSRALPRADRNGKSNATAPTAASLARRASPGVPSAPRPRPMRFNLPAFEPPKPKVAGRPSPRPAATAKPSAPVVPASSVALPPSPAPVAPAPVVSVSVPPSCPAPARVFPKAPLKSCLRVRLAADPKPAALSKPAPRSLARFGALMTPRVDFGDKEFEKLDDAGMAGKRLVVLRGQSEDKSLLSRLRKEQSRRASLAHTTVSFVEVARDVYEPSVDAKHGRELARQFGVKYDVPAPKTVVHVTVAEPKGIRVRWDPEVQRVKVFVLEDEPTVVGPALLRPSST</sequence>
<dbReference type="Proteomes" id="UP001492380">
    <property type="component" value="Unassembled WGS sequence"/>
</dbReference>
<comment type="caution">
    <text evidence="2">The sequence shown here is derived from an EMBL/GenBank/DDBJ whole genome shotgun (WGS) entry which is preliminary data.</text>
</comment>
<evidence type="ECO:0000256" key="1">
    <source>
        <dbReference type="SAM" id="MobiDB-lite"/>
    </source>
</evidence>
<dbReference type="EMBL" id="JBBWRZ010000004">
    <property type="protein sequence ID" value="KAK8238303.1"/>
    <property type="molecule type" value="Genomic_DNA"/>
</dbReference>
<evidence type="ECO:0000313" key="2">
    <source>
        <dbReference type="EMBL" id="KAK8238303.1"/>
    </source>
</evidence>
<accession>A0ABR1YTJ6</accession>
<organism evidence="2 3">
    <name type="scientific">Phyllosticta capitalensis</name>
    <dbReference type="NCBI Taxonomy" id="121624"/>
    <lineage>
        <taxon>Eukaryota</taxon>
        <taxon>Fungi</taxon>
        <taxon>Dikarya</taxon>
        <taxon>Ascomycota</taxon>
        <taxon>Pezizomycotina</taxon>
        <taxon>Dothideomycetes</taxon>
        <taxon>Dothideomycetes incertae sedis</taxon>
        <taxon>Botryosphaeriales</taxon>
        <taxon>Phyllostictaceae</taxon>
        <taxon>Phyllosticta</taxon>
    </lineage>
</organism>
<feature type="compositionally biased region" description="Low complexity" evidence="1">
    <location>
        <begin position="81"/>
        <end position="99"/>
    </location>
</feature>
<feature type="compositionally biased region" description="Low complexity" evidence="1">
    <location>
        <begin position="8"/>
        <end position="23"/>
    </location>
</feature>
<gene>
    <name evidence="2" type="ORF">HDK90DRAFT_465114</name>
</gene>
<feature type="region of interest" description="Disordered" evidence="1">
    <location>
        <begin position="1"/>
        <end position="102"/>
    </location>
</feature>
<name>A0ABR1YTJ6_9PEZI</name>
<proteinExistence type="predicted"/>